<sequence length="945" mass="108658">MTDRLPRQGSIVRSRLFPEPVEVILWVPLGESQKLVGKGLESGKVYEPILHPDQIGTLLVSSEQSPFNGNAIYFRLGIEALRLALAYEYDPYFSLSIARIDPLPHQLEAVYDYFIKLPRIRFLLADDPGAGKTIMAGLLLKELKIRGLVKRTLIVSPANLTFQWQRELAEKFREKFEIMRGEVLRSTYGTNPWQEKNQVITSVSWVSRIEDARESLLRSHWDLIIVDEAHKMSAYSDDKKTLAYRLGEHLSSMTDHYLLMTATPHKGDPENFCLFLRLLDDDVYGDVKSLEEAMQRNSAPFYLRRTKEALVTFPDPSTGQAKKLFTKRIVNTVPFQLDHEEWDFYDALTRYVEDQSIKAQTLNATTGRVIGFTMAMLQRRMASSIYAARRSLERMRDKRKKILENPDAYRQELINRKLPDDYEDLTEEEQQEILSELEEAVASVDPSALKEEILVLDRLIDQARLLEEREIETKLKKLREVIAEQGVFQDPSMKLLVFTEHKDTLDYLVSKLTSWGLSVTQIHGGMKIGDRDTPGTRLYAERIFRERDGAQVMVATEAAGEGINLQFCWLMINYDIPWNPVRLEQRMGRIHRYGQEKDCLLLNFVATNTREGRVMEKLFERVRQIEEDLDPQRTGKVFNVLGDVFAANQLERMIREMYLRNQTEESIKDRIVQEIDPDRFRRITHSTLEGLAKRELNLSAIIGKTAEAKERRLVPEVIEDFFTSAGPVVGIVPKETRPGSHIYTVGRVPRKLWPIGDKLEVRFGRLGKEYKRIVFDKNLLAKDPTSEWVTPGHPLFETVRQALQNEVQDDLERGAVFFDLHRSQAYHLDVYTASIKDGLGNELHRRLFVVETGEDGALAVREPTVFLDLVPAPKETPVPAGDGLPNEQERERVLVCPFGSRAWKEGLLDSLDANERRSSWGWSEGILIGNAPYVDGVESTRRRHF</sequence>
<evidence type="ECO:0000259" key="5">
    <source>
        <dbReference type="PROSITE" id="PS51192"/>
    </source>
</evidence>
<accession>A0A832A6H9</accession>
<evidence type="ECO:0000256" key="1">
    <source>
        <dbReference type="ARBA" id="ARBA00022741"/>
    </source>
</evidence>
<dbReference type="CDD" id="cd18011">
    <property type="entry name" value="DEXDc_RapA"/>
    <property type="match status" value="1"/>
</dbReference>
<keyword evidence="2" id="KW-0378">Hydrolase</keyword>
<keyword evidence="4" id="KW-0067">ATP-binding</keyword>
<dbReference type="PANTHER" id="PTHR45766:SF6">
    <property type="entry name" value="SWI_SNF-RELATED MATRIX-ASSOCIATED ACTIN-DEPENDENT REGULATOR OF CHROMATIN SUBFAMILY A-LIKE PROTEIN 1"/>
    <property type="match status" value="1"/>
</dbReference>
<dbReference type="Pfam" id="PF00271">
    <property type="entry name" value="Helicase_C"/>
    <property type="match status" value="1"/>
</dbReference>
<name>A0A832A6H9_9BACT</name>
<organism evidence="7">
    <name type="scientific">Desulfacinum infernum</name>
    <dbReference type="NCBI Taxonomy" id="35837"/>
    <lineage>
        <taxon>Bacteria</taxon>
        <taxon>Pseudomonadati</taxon>
        <taxon>Thermodesulfobacteriota</taxon>
        <taxon>Syntrophobacteria</taxon>
        <taxon>Syntrophobacterales</taxon>
        <taxon>Syntrophobacteraceae</taxon>
        <taxon>Desulfacinum</taxon>
    </lineage>
</organism>
<dbReference type="GO" id="GO:0004386">
    <property type="term" value="F:helicase activity"/>
    <property type="evidence" value="ECO:0007669"/>
    <property type="project" value="UniProtKB-KW"/>
</dbReference>
<dbReference type="GO" id="GO:0016787">
    <property type="term" value="F:hydrolase activity"/>
    <property type="evidence" value="ECO:0007669"/>
    <property type="project" value="UniProtKB-KW"/>
</dbReference>
<protein>
    <submittedName>
        <fullName evidence="7">DEAD/DEAH box helicase</fullName>
    </submittedName>
</protein>
<dbReference type="PROSITE" id="PS51194">
    <property type="entry name" value="HELICASE_CTER"/>
    <property type="match status" value="1"/>
</dbReference>
<dbReference type="GO" id="GO:0005524">
    <property type="term" value="F:ATP binding"/>
    <property type="evidence" value="ECO:0007669"/>
    <property type="project" value="UniProtKB-KW"/>
</dbReference>
<dbReference type="InterPro" id="IPR027417">
    <property type="entry name" value="P-loop_NTPase"/>
</dbReference>
<dbReference type="SUPFAM" id="SSF52540">
    <property type="entry name" value="P-loop containing nucleoside triphosphate hydrolases"/>
    <property type="match status" value="2"/>
</dbReference>
<dbReference type="SMART" id="SM00490">
    <property type="entry name" value="HELICc"/>
    <property type="match status" value="1"/>
</dbReference>
<evidence type="ECO:0000256" key="4">
    <source>
        <dbReference type="ARBA" id="ARBA00022840"/>
    </source>
</evidence>
<comment type="caution">
    <text evidence="7">The sequence shown here is derived from an EMBL/GenBank/DDBJ whole genome shotgun (WGS) entry which is preliminary data.</text>
</comment>
<dbReference type="Pfam" id="PF00176">
    <property type="entry name" value="SNF2-rel_dom"/>
    <property type="match status" value="1"/>
</dbReference>
<keyword evidence="3 7" id="KW-0347">Helicase</keyword>
<dbReference type="InterPro" id="IPR057342">
    <property type="entry name" value="DEXDc_RapA"/>
</dbReference>
<dbReference type="SMART" id="SM00487">
    <property type="entry name" value="DEXDc"/>
    <property type="match status" value="1"/>
</dbReference>
<dbReference type="Gene3D" id="3.40.50.300">
    <property type="entry name" value="P-loop containing nucleotide triphosphate hydrolases"/>
    <property type="match status" value="1"/>
</dbReference>
<feature type="domain" description="Helicase C-terminal" evidence="6">
    <location>
        <begin position="474"/>
        <end position="637"/>
    </location>
</feature>
<dbReference type="AlphaFoldDB" id="A0A832A6H9"/>
<dbReference type="InterPro" id="IPR014001">
    <property type="entry name" value="Helicase_ATP-bd"/>
</dbReference>
<dbReference type="Gene3D" id="3.40.50.10810">
    <property type="entry name" value="Tandem AAA-ATPase domain"/>
    <property type="match status" value="1"/>
</dbReference>
<evidence type="ECO:0000256" key="3">
    <source>
        <dbReference type="ARBA" id="ARBA00022806"/>
    </source>
</evidence>
<dbReference type="PROSITE" id="PS51192">
    <property type="entry name" value="HELICASE_ATP_BIND_1"/>
    <property type="match status" value="1"/>
</dbReference>
<proteinExistence type="predicted"/>
<evidence type="ECO:0000256" key="2">
    <source>
        <dbReference type="ARBA" id="ARBA00022801"/>
    </source>
</evidence>
<dbReference type="EMBL" id="DSTK01000028">
    <property type="protein sequence ID" value="HFK97579.1"/>
    <property type="molecule type" value="Genomic_DNA"/>
</dbReference>
<dbReference type="InterPro" id="IPR000330">
    <property type="entry name" value="SNF2_N"/>
</dbReference>
<dbReference type="InterPro" id="IPR038718">
    <property type="entry name" value="SNF2-like_sf"/>
</dbReference>
<feature type="domain" description="Helicase ATP-binding" evidence="5">
    <location>
        <begin position="113"/>
        <end position="282"/>
    </location>
</feature>
<dbReference type="InterPro" id="IPR049730">
    <property type="entry name" value="SNF2/RAD54-like_C"/>
</dbReference>
<dbReference type="CDD" id="cd18793">
    <property type="entry name" value="SF2_C_SNF"/>
    <property type="match status" value="1"/>
</dbReference>
<reference evidence="7" key="1">
    <citation type="journal article" date="2020" name="mSystems">
        <title>Genome- and Community-Level Interaction Insights into Carbon Utilization and Element Cycling Functions of Hydrothermarchaeota in Hydrothermal Sediment.</title>
        <authorList>
            <person name="Zhou Z."/>
            <person name="Liu Y."/>
            <person name="Xu W."/>
            <person name="Pan J."/>
            <person name="Luo Z.H."/>
            <person name="Li M."/>
        </authorList>
    </citation>
    <scope>NUCLEOTIDE SEQUENCE [LARGE SCALE GENOMIC DNA]</scope>
    <source>
        <strain evidence="7">SpSt-456</strain>
    </source>
</reference>
<evidence type="ECO:0000259" key="6">
    <source>
        <dbReference type="PROSITE" id="PS51194"/>
    </source>
</evidence>
<evidence type="ECO:0000313" key="7">
    <source>
        <dbReference type="EMBL" id="HFK97579.1"/>
    </source>
</evidence>
<keyword evidence="1" id="KW-0547">Nucleotide-binding</keyword>
<dbReference type="PANTHER" id="PTHR45766">
    <property type="entry name" value="DNA ANNEALING HELICASE AND ENDONUCLEASE ZRANB3 FAMILY MEMBER"/>
    <property type="match status" value="1"/>
</dbReference>
<gene>
    <name evidence="7" type="ORF">ENS06_09720</name>
</gene>
<dbReference type="InterPro" id="IPR001650">
    <property type="entry name" value="Helicase_C-like"/>
</dbReference>